<gene>
    <name evidence="1" type="ORF">FWK35_00017339</name>
</gene>
<evidence type="ECO:0000313" key="2">
    <source>
        <dbReference type="Proteomes" id="UP000478052"/>
    </source>
</evidence>
<evidence type="ECO:0000313" key="1">
    <source>
        <dbReference type="EMBL" id="KAF0751414.1"/>
    </source>
</evidence>
<sequence>MDHINDDEIVLLLMDEFAENSGSELDENDSDEDVTDDLNKMYTNLAPVVPEFYNYVDAFDQPNLEQHNDVMEYNENLAIPLDVEQPTTEAHTH</sequence>
<protein>
    <submittedName>
        <fullName evidence="1">PiggyBac transposable element-derived protein 4-like</fullName>
    </submittedName>
</protein>
<organism evidence="1 2">
    <name type="scientific">Aphis craccivora</name>
    <name type="common">Cowpea aphid</name>
    <dbReference type="NCBI Taxonomy" id="307492"/>
    <lineage>
        <taxon>Eukaryota</taxon>
        <taxon>Metazoa</taxon>
        <taxon>Ecdysozoa</taxon>
        <taxon>Arthropoda</taxon>
        <taxon>Hexapoda</taxon>
        <taxon>Insecta</taxon>
        <taxon>Pterygota</taxon>
        <taxon>Neoptera</taxon>
        <taxon>Paraneoptera</taxon>
        <taxon>Hemiptera</taxon>
        <taxon>Sternorrhyncha</taxon>
        <taxon>Aphidomorpha</taxon>
        <taxon>Aphidoidea</taxon>
        <taxon>Aphididae</taxon>
        <taxon>Aphidini</taxon>
        <taxon>Aphis</taxon>
        <taxon>Aphis</taxon>
    </lineage>
</organism>
<proteinExistence type="predicted"/>
<comment type="caution">
    <text evidence="1">The sequence shown here is derived from an EMBL/GenBank/DDBJ whole genome shotgun (WGS) entry which is preliminary data.</text>
</comment>
<accession>A0A6G0Y914</accession>
<name>A0A6G0Y914_APHCR</name>
<dbReference type="AlphaFoldDB" id="A0A6G0Y914"/>
<dbReference type="Proteomes" id="UP000478052">
    <property type="component" value="Unassembled WGS sequence"/>
</dbReference>
<reference evidence="1 2" key="1">
    <citation type="submission" date="2019-08" db="EMBL/GenBank/DDBJ databases">
        <title>Whole genome of Aphis craccivora.</title>
        <authorList>
            <person name="Voronova N.V."/>
            <person name="Shulinski R.S."/>
            <person name="Bandarenka Y.V."/>
            <person name="Zhorov D.G."/>
            <person name="Warner D."/>
        </authorList>
    </citation>
    <scope>NUCLEOTIDE SEQUENCE [LARGE SCALE GENOMIC DNA]</scope>
    <source>
        <strain evidence="1">180601</strain>
        <tissue evidence="1">Whole Body</tissue>
    </source>
</reference>
<keyword evidence="2" id="KW-1185">Reference proteome</keyword>
<dbReference type="EMBL" id="VUJU01005375">
    <property type="protein sequence ID" value="KAF0751414.1"/>
    <property type="molecule type" value="Genomic_DNA"/>
</dbReference>